<dbReference type="InterPro" id="IPR016181">
    <property type="entry name" value="Acyl_CoA_acyltransferase"/>
</dbReference>
<organism evidence="4 5">
    <name type="scientific">Catellatospora coxensis</name>
    <dbReference type="NCBI Taxonomy" id="310354"/>
    <lineage>
        <taxon>Bacteria</taxon>
        <taxon>Bacillati</taxon>
        <taxon>Actinomycetota</taxon>
        <taxon>Actinomycetes</taxon>
        <taxon>Micromonosporales</taxon>
        <taxon>Micromonosporaceae</taxon>
        <taxon>Catellatospora</taxon>
    </lineage>
</organism>
<evidence type="ECO:0000256" key="2">
    <source>
        <dbReference type="ARBA" id="ARBA00023315"/>
    </source>
</evidence>
<dbReference type="EMBL" id="BONI01000086">
    <property type="protein sequence ID" value="GIG10352.1"/>
    <property type="molecule type" value="Genomic_DNA"/>
</dbReference>
<dbReference type="CDD" id="cd04301">
    <property type="entry name" value="NAT_SF"/>
    <property type="match status" value="1"/>
</dbReference>
<evidence type="ECO:0000313" key="4">
    <source>
        <dbReference type="EMBL" id="GIG10352.1"/>
    </source>
</evidence>
<keyword evidence="2" id="KW-0012">Acyltransferase</keyword>
<evidence type="ECO:0000256" key="1">
    <source>
        <dbReference type="ARBA" id="ARBA00022679"/>
    </source>
</evidence>
<dbReference type="Proteomes" id="UP000630887">
    <property type="component" value="Unassembled WGS sequence"/>
</dbReference>
<keyword evidence="1" id="KW-0808">Transferase</keyword>
<name>A0A8J3PAZ4_9ACTN</name>
<dbReference type="InterPro" id="IPR000182">
    <property type="entry name" value="GNAT_dom"/>
</dbReference>
<proteinExistence type="predicted"/>
<dbReference type="PANTHER" id="PTHR43877">
    <property type="entry name" value="AMINOALKYLPHOSPHONATE N-ACETYLTRANSFERASE-RELATED-RELATED"/>
    <property type="match status" value="1"/>
</dbReference>
<dbReference type="Pfam" id="PF13508">
    <property type="entry name" value="Acetyltransf_7"/>
    <property type="match status" value="1"/>
</dbReference>
<dbReference type="InterPro" id="IPR050832">
    <property type="entry name" value="Bact_Acetyltransf"/>
</dbReference>
<dbReference type="AlphaFoldDB" id="A0A8J3PAZ4"/>
<accession>A0A8J3PAZ4</accession>
<dbReference type="Gene3D" id="3.40.630.30">
    <property type="match status" value="1"/>
</dbReference>
<evidence type="ECO:0000259" key="3">
    <source>
        <dbReference type="PROSITE" id="PS51186"/>
    </source>
</evidence>
<sequence length="210" mass="22162">MHRPLARTSCPAWVAENPLQPGGAGPRFAPMDYAIRAETAADHVAVRAVHALAFGDGDRVPALVDALRAAPAALPVVSLVATHGDEAVGHVMLSACRLDAAARLVDVYSLSPLGIHPGHQRRGLGGRLVAAALAAADAAGVPLVFLEGDPRYYARHGFVRASGLDLRSPSLRIPDPGFQAHPLTAYEPWMTGTFVYSEPFWAHDCVGLRG</sequence>
<evidence type="ECO:0000313" key="5">
    <source>
        <dbReference type="Proteomes" id="UP000630887"/>
    </source>
</evidence>
<keyword evidence="5" id="KW-1185">Reference proteome</keyword>
<dbReference type="SUPFAM" id="SSF55729">
    <property type="entry name" value="Acyl-CoA N-acyltransferases (Nat)"/>
    <property type="match status" value="1"/>
</dbReference>
<gene>
    <name evidence="4" type="ORF">Cco03nite_70520</name>
</gene>
<protein>
    <recommendedName>
        <fullName evidence="3">N-acetyltransferase domain-containing protein</fullName>
    </recommendedName>
</protein>
<dbReference type="PROSITE" id="PS51186">
    <property type="entry name" value="GNAT"/>
    <property type="match status" value="1"/>
</dbReference>
<dbReference type="GO" id="GO:0016747">
    <property type="term" value="F:acyltransferase activity, transferring groups other than amino-acyl groups"/>
    <property type="evidence" value="ECO:0007669"/>
    <property type="project" value="InterPro"/>
</dbReference>
<reference evidence="4 5" key="1">
    <citation type="submission" date="2021-01" db="EMBL/GenBank/DDBJ databases">
        <title>Whole genome shotgun sequence of Catellatospora coxensis NBRC 107359.</title>
        <authorList>
            <person name="Komaki H."/>
            <person name="Tamura T."/>
        </authorList>
    </citation>
    <scope>NUCLEOTIDE SEQUENCE [LARGE SCALE GENOMIC DNA]</scope>
    <source>
        <strain evidence="4 5">NBRC 107359</strain>
    </source>
</reference>
<feature type="domain" description="N-acetyltransferase" evidence="3">
    <location>
        <begin position="33"/>
        <end position="176"/>
    </location>
</feature>
<comment type="caution">
    <text evidence="4">The sequence shown here is derived from an EMBL/GenBank/DDBJ whole genome shotgun (WGS) entry which is preliminary data.</text>
</comment>